<dbReference type="PANTHER" id="PTHR43820">
    <property type="entry name" value="HIGH-AFFINITY BRANCHED-CHAIN AMINO ACID TRANSPORT ATP-BINDING PROTEIN LIVF"/>
    <property type="match status" value="1"/>
</dbReference>
<dbReference type="EMBL" id="VBAJ01000261">
    <property type="protein sequence ID" value="TMJ04668.1"/>
    <property type="molecule type" value="Genomic_DNA"/>
</dbReference>
<dbReference type="GO" id="GO:0015807">
    <property type="term" value="P:L-amino acid transport"/>
    <property type="evidence" value="ECO:0007669"/>
    <property type="project" value="TreeGrafter"/>
</dbReference>
<dbReference type="GO" id="GO:0015658">
    <property type="term" value="F:branched-chain amino acid transmembrane transporter activity"/>
    <property type="evidence" value="ECO:0007669"/>
    <property type="project" value="TreeGrafter"/>
</dbReference>
<feature type="region of interest" description="Disordered" evidence="6">
    <location>
        <begin position="267"/>
        <end position="289"/>
    </location>
</feature>
<keyword evidence="3" id="KW-0547">Nucleotide-binding</keyword>
<dbReference type="InterPro" id="IPR052156">
    <property type="entry name" value="BCAA_Transport_ATP-bd_LivF"/>
</dbReference>
<evidence type="ECO:0000256" key="4">
    <source>
        <dbReference type="ARBA" id="ARBA00022840"/>
    </source>
</evidence>
<dbReference type="Pfam" id="PF12399">
    <property type="entry name" value="BCA_ABC_TP_C"/>
    <property type="match status" value="1"/>
</dbReference>
<gene>
    <name evidence="8" type="ORF">E6G99_10210</name>
</gene>
<protein>
    <submittedName>
        <fullName evidence="8">ATP-binding cassette domain-containing protein</fullName>
    </submittedName>
</protein>
<evidence type="ECO:0000313" key="8">
    <source>
        <dbReference type="EMBL" id="TMJ04668.1"/>
    </source>
</evidence>
<dbReference type="FunFam" id="3.40.50.300:FF:000421">
    <property type="entry name" value="Branched-chain amino acid ABC transporter ATP-binding protein"/>
    <property type="match status" value="1"/>
</dbReference>
<evidence type="ECO:0000256" key="1">
    <source>
        <dbReference type="ARBA" id="ARBA00005417"/>
    </source>
</evidence>
<accession>A0A537L9H5</accession>
<sequence length="527" mass="57443">MSTACSSSSLCCSHQTAWGQWCGGYAVSEVLRTEQLRKLFGGLVAVNDVEFAVAEGEIVGLIGPNGAGKTTFFNLVSGAMRVSSGRIFFQGREITHAPAYQRAELGIGRTFQIMKPFPRLTVMENLLVGAYLRHPNRHAAVRWAAEVIEMMGLAEFASASARSLTTAGRKRLEVARALTLSPTLLLLDEVVAGLNPVEAEGTVELIRRIRDRGATIIMVEHVMRVIMGLSDRIVVLANGSNIAEGTPQQVATNPDVITAYLGTHEGRDARPQATWSPGTPAGENHSAREDTGPTLALRRVQAAYGDVQVLWDVSLEVRPGELVALIGANGAGKTTTLRTVARLLRVRDGEVQFGTNRLDQMSSHDVVNLGVAMVPEGRQLFNQMTVEENLLTGSSLARTRTLRRTNLDRVYTLFPLLRERRRQEASTLSGGEQQMLAIGRGLMSAPRLLMLDEPSLGLAPTIVEEVFRVVQDIRREGITVLLVEQNVQQALRIADRAYVIESGRIVLEGPGPELLQSAEVRRAYLGI</sequence>
<evidence type="ECO:0000256" key="6">
    <source>
        <dbReference type="SAM" id="MobiDB-lite"/>
    </source>
</evidence>
<reference evidence="8 9" key="1">
    <citation type="journal article" date="2019" name="Nat. Microbiol.">
        <title>Mediterranean grassland soil C-N compound turnover is dependent on rainfall and depth, and is mediated by genomically divergent microorganisms.</title>
        <authorList>
            <person name="Diamond S."/>
            <person name="Andeer P.F."/>
            <person name="Li Z."/>
            <person name="Crits-Christoph A."/>
            <person name="Burstein D."/>
            <person name="Anantharaman K."/>
            <person name="Lane K.R."/>
            <person name="Thomas B.C."/>
            <person name="Pan C."/>
            <person name="Northen T.R."/>
            <person name="Banfield J.F."/>
        </authorList>
    </citation>
    <scope>NUCLEOTIDE SEQUENCE [LARGE SCALE GENOMIC DNA]</scope>
    <source>
        <strain evidence="8">NP_2</strain>
    </source>
</reference>
<dbReference type="SUPFAM" id="SSF52540">
    <property type="entry name" value="P-loop containing nucleoside triphosphate hydrolases"/>
    <property type="match status" value="2"/>
</dbReference>
<dbReference type="InterPro" id="IPR032823">
    <property type="entry name" value="BCA_ABC_TP_C"/>
</dbReference>
<comment type="caution">
    <text evidence="8">The sequence shown here is derived from an EMBL/GenBank/DDBJ whole genome shotgun (WGS) entry which is preliminary data.</text>
</comment>
<dbReference type="CDD" id="cd03219">
    <property type="entry name" value="ABC_Mj1267_LivG_branched"/>
    <property type="match status" value="1"/>
</dbReference>
<organism evidence="8 9">
    <name type="scientific">Candidatus Segetimicrobium genomatis</name>
    <dbReference type="NCBI Taxonomy" id="2569760"/>
    <lineage>
        <taxon>Bacteria</taxon>
        <taxon>Bacillati</taxon>
        <taxon>Candidatus Sysuimicrobiota</taxon>
        <taxon>Candidatus Sysuimicrobiia</taxon>
        <taxon>Candidatus Sysuimicrobiales</taxon>
        <taxon>Candidatus Segetimicrobiaceae</taxon>
        <taxon>Candidatus Segetimicrobium</taxon>
    </lineage>
</organism>
<evidence type="ECO:0000259" key="7">
    <source>
        <dbReference type="PROSITE" id="PS50893"/>
    </source>
</evidence>
<proteinExistence type="inferred from homology"/>
<keyword evidence="4 8" id="KW-0067">ATP-binding</keyword>
<dbReference type="Proteomes" id="UP000318661">
    <property type="component" value="Unassembled WGS sequence"/>
</dbReference>
<dbReference type="PANTHER" id="PTHR43820:SF4">
    <property type="entry name" value="HIGH-AFFINITY BRANCHED-CHAIN AMINO ACID TRANSPORT ATP-BINDING PROTEIN LIVF"/>
    <property type="match status" value="1"/>
</dbReference>
<evidence type="ECO:0000313" key="9">
    <source>
        <dbReference type="Proteomes" id="UP000318661"/>
    </source>
</evidence>
<dbReference type="CDD" id="cd03224">
    <property type="entry name" value="ABC_TM1139_LivF_branched"/>
    <property type="match status" value="1"/>
</dbReference>
<dbReference type="PROSITE" id="PS00211">
    <property type="entry name" value="ABC_TRANSPORTER_1"/>
    <property type="match status" value="1"/>
</dbReference>
<dbReference type="InterPro" id="IPR003593">
    <property type="entry name" value="AAA+_ATPase"/>
</dbReference>
<comment type="similarity">
    <text evidence="1">Belongs to the ABC transporter superfamily.</text>
</comment>
<dbReference type="GO" id="GO:0005524">
    <property type="term" value="F:ATP binding"/>
    <property type="evidence" value="ECO:0007669"/>
    <property type="project" value="UniProtKB-KW"/>
</dbReference>
<dbReference type="PROSITE" id="PS50893">
    <property type="entry name" value="ABC_TRANSPORTER_2"/>
    <property type="match status" value="2"/>
</dbReference>
<keyword evidence="2" id="KW-0813">Transport</keyword>
<dbReference type="SMART" id="SM00382">
    <property type="entry name" value="AAA"/>
    <property type="match status" value="2"/>
</dbReference>
<keyword evidence="5" id="KW-0029">Amino-acid transport</keyword>
<feature type="domain" description="ABC transporter" evidence="7">
    <location>
        <begin position="295"/>
        <end position="527"/>
    </location>
</feature>
<evidence type="ECO:0000256" key="3">
    <source>
        <dbReference type="ARBA" id="ARBA00022741"/>
    </source>
</evidence>
<feature type="domain" description="ABC transporter" evidence="7">
    <location>
        <begin position="31"/>
        <end position="263"/>
    </location>
</feature>
<evidence type="ECO:0000256" key="2">
    <source>
        <dbReference type="ARBA" id="ARBA00022448"/>
    </source>
</evidence>
<dbReference type="InterPro" id="IPR027417">
    <property type="entry name" value="P-loop_NTPase"/>
</dbReference>
<dbReference type="AlphaFoldDB" id="A0A537L9H5"/>
<evidence type="ECO:0000256" key="5">
    <source>
        <dbReference type="ARBA" id="ARBA00022970"/>
    </source>
</evidence>
<dbReference type="GO" id="GO:0016887">
    <property type="term" value="F:ATP hydrolysis activity"/>
    <property type="evidence" value="ECO:0007669"/>
    <property type="project" value="InterPro"/>
</dbReference>
<dbReference type="InterPro" id="IPR003439">
    <property type="entry name" value="ABC_transporter-like_ATP-bd"/>
</dbReference>
<name>A0A537L9H5_9BACT</name>
<dbReference type="Pfam" id="PF00005">
    <property type="entry name" value="ABC_tran"/>
    <property type="match status" value="2"/>
</dbReference>
<dbReference type="Gene3D" id="3.40.50.300">
    <property type="entry name" value="P-loop containing nucleotide triphosphate hydrolases"/>
    <property type="match status" value="2"/>
</dbReference>
<dbReference type="InterPro" id="IPR017871">
    <property type="entry name" value="ABC_transporter-like_CS"/>
</dbReference>